<gene>
    <name evidence="2" type="ORF">QN277_022977</name>
</gene>
<sequence>MHTNGVSFDSYTLCSSLTSSSRTKDVTSGRQIHAVGGKSGWLSSVFVGSALIDLYSKFSNVKDAGPCACSMKFLRRILYVLMHFLLVMVRLDYGSKNLK</sequence>
<name>A0AAE1JKT6_9FABA</name>
<evidence type="ECO:0000256" key="1">
    <source>
        <dbReference type="SAM" id="Phobius"/>
    </source>
</evidence>
<dbReference type="EMBL" id="JAWXYG010000006">
    <property type="protein sequence ID" value="KAK4269879.1"/>
    <property type="molecule type" value="Genomic_DNA"/>
</dbReference>
<evidence type="ECO:0000313" key="3">
    <source>
        <dbReference type="Proteomes" id="UP001293593"/>
    </source>
</evidence>
<feature type="transmembrane region" description="Helical" evidence="1">
    <location>
        <begin position="77"/>
        <end position="93"/>
    </location>
</feature>
<evidence type="ECO:0000313" key="2">
    <source>
        <dbReference type="EMBL" id="KAK4269879.1"/>
    </source>
</evidence>
<organism evidence="2 3">
    <name type="scientific">Acacia crassicarpa</name>
    <name type="common">northern wattle</name>
    <dbReference type="NCBI Taxonomy" id="499986"/>
    <lineage>
        <taxon>Eukaryota</taxon>
        <taxon>Viridiplantae</taxon>
        <taxon>Streptophyta</taxon>
        <taxon>Embryophyta</taxon>
        <taxon>Tracheophyta</taxon>
        <taxon>Spermatophyta</taxon>
        <taxon>Magnoliopsida</taxon>
        <taxon>eudicotyledons</taxon>
        <taxon>Gunneridae</taxon>
        <taxon>Pentapetalae</taxon>
        <taxon>rosids</taxon>
        <taxon>fabids</taxon>
        <taxon>Fabales</taxon>
        <taxon>Fabaceae</taxon>
        <taxon>Caesalpinioideae</taxon>
        <taxon>mimosoid clade</taxon>
        <taxon>Acacieae</taxon>
        <taxon>Acacia</taxon>
    </lineage>
</organism>
<dbReference type="Proteomes" id="UP001293593">
    <property type="component" value="Unassembled WGS sequence"/>
</dbReference>
<keyword evidence="1" id="KW-1133">Transmembrane helix</keyword>
<proteinExistence type="predicted"/>
<keyword evidence="1" id="KW-0472">Membrane</keyword>
<dbReference type="AlphaFoldDB" id="A0AAE1JKT6"/>
<keyword evidence="1" id="KW-0812">Transmembrane</keyword>
<comment type="caution">
    <text evidence="2">The sequence shown here is derived from an EMBL/GenBank/DDBJ whole genome shotgun (WGS) entry which is preliminary data.</text>
</comment>
<protein>
    <submittedName>
        <fullName evidence="2">Uncharacterized protein</fullName>
    </submittedName>
</protein>
<reference evidence="2" key="1">
    <citation type="submission" date="2023-10" db="EMBL/GenBank/DDBJ databases">
        <title>Chromosome-level genome of the transformable northern wattle, Acacia crassicarpa.</title>
        <authorList>
            <person name="Massaro I."/>
            <person name="Sinha N.R."/>
            <person name="Poethig S."/>
            <person name="Leichty A.R."/>
        </authorList>
    </citation>
    <scope>NUCLEOTIDE SEQUENCE</scope>
    <source>
        <strain evidence="2">Acra3RX</strain>
        <tissue evidence="2">Leaf</tissue>
    </source>
</reference>
<accession>A0AAE1JKT6</accession>
<keyword evidence="3" id="KW-1185">Reference proteome</keyword>